<dbReference type="STRING" id="1073353.H740_03242"/>
<sequence>MSKSVKEVIAKTSEAANNILGALSPVLSVFFPKAKAGAVLAGSVLEKLSEIDDNKAQSEVLGLTATAEALDNYLIQLEQGKTPNKDEVIKLLEQASANIRAIDVAWDKVYKIIS</sequence>
<organism evidence="1 2">
    <name type="scientific">Campylobacter showae CC57C</name>
    <dbReference type="NCBI Taxonomy" id="1073353"/>
    <lineage>
        <taxon>Bacteria</taxon>
        <taxon>Pseudomonadati</taxon>
        <taxon>Campylobacterota</taxon>
        <taxon>Epsilonproteobacteria</taxon>
        <taxon>Campylobacterales</taxon>
        <taxon>Campylobacteraceae</taxon>
        <taxon>Campylobacter</taxon>
    </lineage>
</organism>
<protein>
    <submittedName>
        <fullName evidence="1">Uncharacterized protein</fullName>
    </submittedName>
</protein>
<dbReference type="PATRIC" id="fig|1073353.3.peg.696"/>
<accession>M3I3A1</accession>
<evidence type="ECO:0000313" key="1">
    <source>
        <dbReference type="EMBL" id="EMG31069.1"/>
    </source>
</evidence>
<dbReference type="EMBL" id="AOTD01000076">
    <property type="protein sequence ID" value="EMG31069.1"/>
    <property type="molecule type" value="Genomic_DNA"/>
</dbReference>
<comment type="caution">
    <text evidence="1">The sequence shown here is derived from an EMBL/GenBank/DDBJ whole genome shotgun (WGS) entry which is preliminary data.</text>
</comment>
<name>M3I3A1_9BACT</name>
<proteinExistence type="predicted"/>
<dbReference type="Proteomes" id="UP000011782">
    <property type="component" value="Unassembled WGS sequence"/>
</dbReference>
<evidence type="ECO:0000313" key="2">
    <source>
        <dbReference type="Proteomes" id="UP000011782"/>
    </source>
</evidence>
<reference evidence="1 2" key="1">
    <citation type="submission" date="2013-02" db="EMBL/GenBank/DDBJ databases">
        <title>Co-occurrence of anaerobic bacteria in colorectal carcinomas.</title>
        <authorList>
            <person name="Holt R.A."/>
            <person name="Warren R.L."/>
            <person name="Allen-Vercoe E."/>
            <person name="Pleasance S."/>
            <person name="Freeman D.J."/>
            <person name="Watson P."/>
            <person name="Moore R."/>
            <person name="Cochrane K."/>
        </authorList>
    </citation>
    <scope>NUCLEOTIDE SEQUENCE [LARGE SCALE GENOMIC DNA]</scope>
    <source>
        <strain evidence="1 2">CC57C</strain>
    </source>
</reference>
<dbReference type="OrthoDB" id="5358894at2"/>
<gene>
    <name evidence="1" type="ORF">H740_03242</name>
</gene>
<dbReference type="AlphaFoldDB" id="M3I3A1"/>
<dbReference type="RefSeq" id="WP_004322475.1">
    <property type="nucleotide sequence ID" value="NZ_AOTD01000076.1"/>
</dbReference>